<reference evidence="1" key="1">
    <citation type="submission" date="2022-03" db="EMBL/GenBank/DDBJ databases">
        <authorList>
            <person name="Martin H S."/>
        </authorList>
    </citation>
    <scope>NUCLEOTIDE SEQUENCE</scope>
</reference>
<evidence type="ECO:0000313" key="2">
    <source>
        <dbReference type="Proteomes" id="UP000837857"/>
    </source>
</evidence>
<proteinExistence type="predicted"/>
<dbReference type="EMBL" id="OW152818">
    <property type="protein sequence ID" value="CAH2070922.1"/>
    <property type="molecule type" value="Genomic_DNA"/>
</dbReference>
<sequence length="81" mass="8880">MSYLLDSSGPVSMSGQERVQLVKDNQVLASYISIEKAKKEGLAHIKIIEWTVLTRIGHSDKLLLASRSPNKVTGDGVDVQE</sequence>
<dbReference type="Proteomes" id="UP000837857">
    <property type="component" value="Chromosome 6"/>
</dbReference>
<protein>
    <submittedName>
        <fullName evidence="1">Uncharacterized protein</fullName>
    </submittedName>
</protein>
<accession>A0ABN8IXW2</accession>
<evidence type="ECO:0000313" key="1">
    <source>
        <dbReference type="EMBL" id="CAH2070922.1"/>
    </source>
</evidence>
<name>A0ABN8IXW2_9NEOP</name>
<keyword evidence="2" id="KW-1185">Reference proteome</keyword>
<gene>
    <name evidence="1" type="ORF">IPOD504_LOCUS14906</name>
</gene>
<feature type="non-terminal residue" evidence="1">
    <location>
        <position position="81"/>
    </location>
</feature>
<organism evidence="1 2">
    <name type="scientific">Iphiclides podalirius</name>
    <name type="common">scarce swallowtail</name>
    <dbReference type="NCBI Taxonomy" id="110791"/>
    <lineage>
        <taxon>Eukaryota</taxon>
        <taxon>Metazoa</taxon>
        <taxon>Ecdysozoa</taxon>
        <taxon>Arthropoda</taxon>
        <taxon>Hexapoda</taxon>
        <taxon>Insecta</taxon>
        <taxon>Pterygota</taxon>
        <taxon>Neoptera</taxon>
        <taxon>Endopterygota</taxon>
        <taxon>Lepidoptera</taxon>
        <taxon>Glossata</taxon>
        <taxon>Ditrysia</taxon>
        <taxon>Papilionoidea</taxon>
        <taxon>Papilionidae</taxon>
        <taxon>Papilioninae</taxon>
        <taxon>Iphiclides</taxon>
    </lineage>
</organism>